<evidence type="ECO:0000313" key="2">
    <source>
        <dbReference type="EMBL" id="TFE24641.1"/>
    </source>
</evidence>
<dbReference type="EMBL" id="SOMN01000024">
    <property type="protein sequence ID" value="TFE24641.1"/>
    <property type="molecule type" value="Genomic_DNA"/>
</dbReference>
<sequence length="348" mass="39432">MREVRKRKVVGRMNEGQSRQDVYVGKRLNKNIYNETGTLVIPAWRVLTKKNIVMLASQRIILSEDDVEPVTILHLVDSAIKEVRDLFDHARNLDQIPFTVIRDRIVPMIMQMSNHPNLNQILSHLELYDEYVYRHSIGVALLSKLIGKARGFDEVQLLELTTAGFLHDIGKAKIPSAILNKPGKLTDEEYELVKDHTVYGYEIIKQSAGIPERHAYVALQHHEREDGSGYPFGLKGSEIDVYSKIVAVADVFHAMVSKRVYKNPVPFYKVLKEMSDNAYGTLDPAITLSFLKRIMDLLIGNKVVLSDGREGKIVMVSEQDPAHPFVEINGCYVDLSKEQDIHVESIVG</sequence>
<dbReference type="CDD" id="cd00077">
    <property type="entry name" value="HDc"/>
    <property type="match status" value="1"/>
</dbReference>
<dbReference type="PANTHER" id="PTHR43155:SF2">
    <property type="entry name" value="CYCLIC DI-GMP PHOSPHODIESTERASE PA4108"/>
    <property type="match status" value="1"/>
</dbReference>
<dbReference type="SMART" id="SM00471">
    <property type="entry name" value="HDc"/>
    <property type="match status" value="1"/>
</dbReference>
<proteinExistence type="predicted"/>
<dbReference type="SUPFAM" id="SSF109604">
    <property type="entry name" value="HD-domain/PDEase-like"/>
    <property type="match status" value="1"/>
</dbReference>
<dbReference type="PANTHER" id="PTHR43155">
    <property type="entry name" value="CYCLIC DI-GMP PHOSPHODIESTERASE PA4108-RELATED"/>
    <property type="match status" value="1"/>
</dbReference>
<dbReference type="AlphaFoldDB" id="A0A4Y8LSY6"/>
<dbReference type="InterPro" id="IPR003607">
    <property type="entry name" value="HD/PDEase_dom"/>
</dbReference>
<dbReference type="Proteomes" id="UP000297900">
    <property type="component" value="Unassembled WGS sequence"/>
</dbReference>
<dbReference type="InterPro" id="IPR037522">
    <property type="entry name" value="HD_GYP_dom"/>
</dbReference>
<evidence type="ECO:0000259" key="1">
    <source>
        <dbReference type="PROSITE" id="PS51832"/>
    </source>
</evidence>
<dbReference type="NCBIfam" id="TIGR00277">
    <property type="entry name" value="HDIG"/>
    <property type="match status" value="1"/>
</dbReference>
<evidence type="ECO:0000313" key="3">
    <source>
        <dbReference type="Proteomes" id="UP000297900"/>
    </source>
</evidence>
<dbReference type="PROSITE" id="PS51832">
    <property type="entry name" value="HD_GYP"/>
    <property type="match status" value="1"/>
</dbReference>
<keyword evidence="3" id="KW-1185">Reference proteome</keyword>
<comment type="caution">
    <text evidence="2">The sequence shown here is derived from an EMBL/GenBank/DDBJ whole genome shotgun (WGS) entry which is preliminary data.</text>
</comment>
<accession>A0A4Y8LSY6</accession>
<dbReference type="OrthoDB" id="9759601at2"/>
<feature type="domain" description="HD-GYP" evidence="1">
    <location>
        <begin position="110"/>
        <end position="306"/>
    </location>
</feature>
<dbReference type="Gene3D" id="1.10.3210.10">
    <property type="entry name" value="Hypothetical protein af1432"/>
    <property type="match status" value="1"/>
</dbReference>
<protein>
    <submittedName>
        <fullName evidence="2">HD-GYP domain-containing protein</fullName>
    </submittedName>
</protein>
<organism evidence="2 3">
    <name type="scientific">Cohnella luojiensis</name>
    <dbReference type="NCBI Taxonomy" id="652876"/>
    <lineage>
        <taxon>Bacteria</taxon>
        <taxon>Bacillati</taxon>
        <taxon>Bacillota</taxon>
        <taxon>Bacilli</taxon>
        <taxon>Bacillales</taxon>
        <taxon>Paenibacillaceae</taxon>
        <taxon>Cohnella</taxon>
    </lineage>
</organism>
<name>A0A4Y8LSY6_9BACL</name>
<gene>
    <name evidence="2" type="ORF">E2980_15710</name>
</gene>
<dbReference type="InterPro" id="IPR006675">
    <property type="entry name" value="HDIG_dom"/>
</dbReference>
<reference evidence="2 3" key="1">
    <citation type="submission" date="2019-03" db="EMBL/GenBank/DDBJ databases">
        <title>Cohnella endophytica sp. nov., a novel endophytic bacterium isolated from bark of Sonneratia apetala.</title>
        <authorList>
            <person name="Tuo L."/>
        </authorList>
    </citation>
    <scope>NUCLEOTIDE SEQUENCE [LARGE SCALE GENOMIC DNA]</scope>
    <source>
        <strain evidence="2 3">CCTCC AB 208254</strain>
    </source>
</reference>
<dbReference type="Pfam" id="PF13487">
    <property type="entry name" value="HD_5"/>
    <property type="match status" value="1"/>
</dbReference>